<dbReference type="PROSITE" id="PS51257">
    <property type="entry name" value="PROKAR_LIPOPROTEIN"/>
    <property type="match status" value="1"/>
</dbReference>
<dbReference type="Pfam" id="PF05139">
    <property type="entry name" value="Erythro_esteras"/>
    <property type="match status" value="1"/>
</dbReference>
<evidence type="ECO:0000313" key="2">
    <source>
        <dbReference type="EMBL" id="TWF75780.1"/>
    </source>
</evidence>
<organism evidence="2 3">
    <name type="scientific">Pseudonocardia hierapolitana</name>
    <dbReference type="NCBI Taxonomy" id="1128676"/>
    <lineage>
        <taxon>Bacteria</taxon>
        <taxon>Bacillati</taxon>
        <taxon>Actinomycetota</taxon>
        <taxon>Actinomycetes</taxon>
        <taxon>Pseudonocardiales</taxon>
        <taxon>Pseudonocardiaceae</taxon>
        <taxon>Pseudonocardia</taxon>
    </lineage>
</organism>
<dbReference type="PANTHER" id="PTHR31299">
    <property type="entry name" value="ESTERASE, PUTATIVE (AFU_ORTHOLOGUE AFUA_1G05850)-RELATED"/>
    <property type="match status" value="1"/>
</dbReference>
<keyword evidence="1" id="KW-0732">Signal</keyword>
<dbReference type="AlphaFoldDB" id="A0A561SLN0"/>
<dbReference type="RefSeq" id="WP_147254928.1">
    <property type="nucleotide sequence ID" value="NZ_VIWU01000001.1"/>
</dbReference>
<feature type="chain" id="PRO_5022151603" evidence="1">
    <location>
        <begin position="34"/>
        <end position="437"/>
    </location>
</feature>
<dbReference type="InterPro" id="IPR052036">
    <property type="entry name" value="Hydrolase/PRTase-associated"/>
</dbReference>
<dbReference type="CDD" id="cd14728">
    <property type="entry name" value="Ere-like"/>
    <property type="match status" value="1"/>
</dbReference>
<keyword evidence="3" id="KW-1185">Reference proteome</keyword>
<dbReference type="Gene3D" id="1.20.1440.30">
    <property type="entry name" value="Biosynthetic Protein domain"/>
    <property type="match status" value="1"/>
</dbReference>
<protein>
    <submittedName>
        <fullName evidence="2">Erythromycin esterase</fullName>
    </submittedName>
</protein>
<reference evidence="2 3" key="1">
    <citation type="submission" date="2019-06" db="EMBL/GenBank/DDBJ databases">
        <title>Sequencing the genomes of 1000 actinobacteria strains.</title>
        <authorList>
            <person name="Klenk H.-P."/>
        </authorList>
    </citation>
    <scope>NUCLEOTIDE SEQUENCE [LARGE SCALE GENOMIC DNA]</scope>
    <source>
        <strain evidence="2 3">DSM 45671</strain>
    </source>
</reference>
<dbReference type="InterPro" id="IPR007815">
    <property type="entry name" value="Emycin_Estase"/>
</dbReference>
<dbReference type="SUPFAM" id="SSF159501">
    <property type="entry name" value="EreA/ChaN-like"/>
    <property type="match status" value="1"/>
</dbReference>
<dbReference type="EMBL" id="VIWU01000001">
    <property type="protein sequence ID" value="TWF75780.1"/>
    <property type="molecule type" value="Genomic_DNA"/>
</dbReference>
<accession>A0A561SLN0</accession>
<dbReference type="Gene3D" id="3.30.1870.10">
    <property type="entry name" value="EreA-like, domain 2"/>
    <property type="match status" value="1"/>
</dbReference>
<evidence type="ECO:0000256" key="1">
    <source>
        <dbReference type="SAM" id="SignalP"/>
    </source>
</evidence>
<dbReference type="Proteomes" id="UP000321261">
    <property type="component" value="Unassembled WGS sequence"/>
</dbReference>
<dbReference type="PANTHER" id="PTHR31299:SF0">
    <property type="entry name" value="ESTERASE, PUTATIVE (AFU_ORTHOLOGUE AFUA_1G05850)-RELATED"/>
    <property type="match status" value="1"/>
</dbReference>
<sequence>MEADIPRARRWRRTAGRALAAAVALTGLASACAETDPPTVQEWITATAVPLGTGGPRAPLDDLAPLRAAIGDAEVVGLGESVHGVAEELTLKHRALRVLVEQLGFRSVAWEEDWTTGRLINHYITAGVGDPDELVGRMSPQWQSREVVDVLRWLREFNSGRPDKVLFVGVEYYLTGQEAYDVVEAHVAAAAPGRLDELREHLQAVRPATANVFEHIQAYAAEADKEPYLRHARAVRDLVLGLPHTHGNRDHDLAAHAARQIVSFYEHFDLPEGESHAYRDAHAAEHLIRWQELTGDKIAYWAASPHTARAPQLRIVAPDGEMRFRSAGSYLADRWGGRYLSIGFLVDGGRASVGGGQTSDLGEPAEDWFERPLGRAGLDRCLLDLRAPAPQSVRDWLAAPIRTRGPSGPGSYVDGGTASQWFDVIVHEQRAAPAGSL</sequence>
<feature type="signal peptide" evidence="1">
    <location>
        <begin position="1"/>
        <end position="33"/>
    </location>
</feature>
<dbReference type="Gene3D" id="3.40.1660.10">
    <property type="entry name" value="EreA-like (biosynthetic domain)"/>
    <property type="match status" value="1"/>
</dbReference>
<dbReference type="OrthoDB" id="9810066at2"/>
<comment type="caution">
    <text evidence="2">The sequence shown here is derived from an EMBL/GenBank/DDBJ whole genome shotgun (WGS) entry which is preliminary data.</text>
</comment>
<dbReference type="GO" id="GO:0046677">
    <property type="term" value="P:response to antibiotic"/>
    <property type="evidence" value="ECO:0007669"/>
    <property type="project" value="InterPro"/>
</dbReference>
<gene>
    <name evidence="2" type="ORF">FHX44_111665</name>
</gene>
<evidence type="ECO:0000313" key="3">
    <source>
        <dbReference type="Proteomes" id="UP000321261"/>
    </source>
</evidence>
<proteinExistence type="predicted"/>
<name>A0A561SLN0_9PSEU</name>